<proteinExistence type="predicted"/>
<evidence type="ECO:0000313" key="1">
    <source>
        <dbReference type="EMBL" id="JAH72069.1"/>
    </source>
</evidence>
<dbReference type="AlphaFoldDB" id="A0A0E9V1Q7"/>
<accession>A0A0E9V1Q7</accession>
<name>A0A0E9V1Q7_ANGAN</name>
<reference evidence="1" key="2">
    <citation type="journal article" date="2015" name="Fish Shellfish Immunol.">
        <title>Early steps in the European eel (Anguilla anguilla)-Vibrio vulnificus interaction in the gills: Role of the RtxA13 toxin.</title>
        <authorList>
            <person name="Callol A."/>
            <person name="Pajuelo D."/>
            <person name="Ebbesson L."/>
            <person name="Teles M."/>
            <person name="MacKenzie S."/>
            <person name="Amaro C."/>
        </authorList>
    </citation>
    <scope>NUCLEOTIDE SEQUENCE</scope>
</reference>
<reference evidence="1" key="1">
    <citation type="submission" date="2014-11" db="EMBL/GenBank/DDBJ databases">
        <authorList>
            <person name="Amaro Gonzalez C."/>
        </authorList>
    </citation>
    <scope>NUCLEOTIDE SEQUENCE</scope>
</reference>
<sequence length="19" mass="2272">MLHNALNYVNICAFKQQYT</sequence>
<organism evidence="1">
    <name type="scientific">Anguilla anguilla</name>
    <name type="common">European freshwater eel</name>
    <name type="synonym">Muraena anguilla</name>
    <dbReference type="NCBI Taxonomy" id="7936"/>
    <lineage>
        <taxon>Eukaryota</taxon>
        <taxon>Metazoa</taxon>
        <taxon>Chordata</taxon>
        <taxon>Craniata</taxon>
        <taxon>Vertebrata</taxon>
        <taxon>Euteleostomi</taxon>
        <taxon>Actinopterygii</taxon>
        <taxon>Neopterygii</taxon>
        <taxon>Teleostei</taxon>
        <taxon>Anguilliformes</taxon>
        <taxon>Anguillidae</taxon>
        <taxon>Anguilla</taxon>
    </lineage>
</organism>
<dbReference type="EMBL" id="GBXM01036508">
    <property type="protein sequence ID" value="JAH72069.1"/>
    <property type="molecule type" value="Transcribed_RNA"/>
</dbReference>
<protein>
    <submittedName>
        <fullName evidence="1">Uncharacterized protein</fullName>
    </submittedName>
</protein>